<protein>
    <submittedName>
        <fullName evidence="6">Pentatricopeptide repeat-containing protein</fullName>
    </submittedName>
</protein>
<dbReference type="Pfam" id="PF01535">
    <property type="entry name" value="PPR"/>
    <property type="match status" value="1"/>
</dbReference>
<keyword evidence="3" id="KW-0809">Transit peptide</keyword>
<evidence type="ECO:0000313" key="7">
    <source>
        <dbReference type="Proteomes" id="UP000623129"/>
    </source>
</evidence>
<feature type="compositionally biased region" description="Basic and acidic residues" evidence="5">
    <location>
        <begin position="115"/>
        <end position="126"/>
    </location>
</feature>
<dbReference type="OrthoDB" id="5588846at2759"/>
<evidence type="ECO:0000313" key="6">
    <source>
        <dbReference type="EMBL" id="KAF3337431.1"/>
    </source>
</evidence>
<comment type="similarity">
    <text evidence="1">Belongs to the PPR family. P subfamily.</text>
</comment>
<evidence type="ECO:0000256" key="3">
    <source>
        <dbReference type="ARBA" id="ARBA00022946"/>
    </source>
</evidence>
<evidence type="ECO:0000256" key="2">
    <source>
        <dbReference type="ARBA" id="ARBA00022737"/>
    </source>
</evidence>
<organism evidence="6 7">
    <name type="scientific">Carex littledalei</name>
    <dbReference type="NCBI Taxonomy" id="544730"/>
    <lineage>
        <taxon>Eukaryota</taxon>
        <taxon>Viridiplantae</taxon>
        <taxon>Streptophyta</taxon>
        <taxon>Embryophyta</taxon>
        <taxon>Tracheophyta</taxon>
        <taxon>Spermatophyta</taxon>
        <taxon>Magnoliopsida</taxon>
        <taxon>Liliopsida</taxon>
        <taxon>Poales</taxon>
        <taxon>Cyperaceae</taxon>
        <taxon>Cyperoideae</taxon>
        <taxon>Cariceae</taxon>
        <taxon>Carex</taxon>
        <taxon>Carex subgen. Euthyceras</taxon>
    </lineage>
</organism>
<feature type="repeat" description="PPR" evidence="4">
    <location>
        <begin position="377"/>
        <end position="411"/>
    </location>
</feature>
<reference evidence="6" key="1">
    <citation type="submission" date="2020-01" db="EMBL/GenBank/DDBJ databases">
        <title>Genome sequence of Kobresia littledalei, the first chromosome-level genome in the family Cyperaceae.</title>
        <authorList>
            <person name="Qu G."/>
        </authorList>
    </citation>
    <scope>NUCLEOTIDE SEQUENCE</scope>
    <source>
        <strain evidence="6">C.B.Clarke</strain>
        <tissue evidence="6">Leaf</tissue>
    </source>
</reference>
<dbReference type="PANTHER" id="PTHR47447:SF23">
    <property type="entry name" value="PENTACOTRIPEPTIDE-REPEAT REGION OF PRORP DOMAIN-CONTAINING PROTEIN"/>
    <property type="match status" value="1"/>
</dbReference>
<feature type="repeat" description="PPR" evidence="4">
    <location>
        <begin position="307"/>
        <end position="341"/>
    </location>
</feature>
<dbReference type="PANTHER" id="PTHR47447">
    <property type="entry name" value="OS03G0856100 PROTEIN"/>
    <property type="match status" value="1"/>
</dbReference>
<dbReference type="InterPro" id="IPR002885">
    <property type="entry name" value="PPR_rpt"/>
</dbReference>
<feature type="repeat" description="PPR" evidence="4">
    <location>
        <begin position="587"/>
        <end position="621"/>
    </location>
</feature>
<keyword evidence="2" id="KW-0677">Repeat</keyword>
<dbReference type="Pfam" id="PF13812">
    <property type="entry name" value="PPR_3"/>
    <property type="match status" value="1"/>
</dbReference>
<dbReference type="AlphaFoldDB" id="A0A833RKC4"/>
<comment type="caution">
    <text evidence="6">The sequence shown here is derived from an EMBL/GenBank/DDBJ whole genome shotgun (WGS) entry which is preliminary data.</text>
</comment>
<dbReference type="Proteomes" id="UP000623129">
    <property type="component" value="Unassembled WGS sequence"/>
</dbReference>
<feature type="region of interest" description="Disordered" evidence="5">
    <location>
        <begin position="115"/>
        <end position="134"/>
    </location>
</feature>
<dbReference type="Gene3D" id="1.25.40.10">
    <property type="entry name" value="Tetratricopeptide repeat domain"/>
    <property type="match status" value="5"/>
</dbReference>
<feature type="repeat" description="PPR" evidence="4">
    <location>
        <begin position="552"/>
        <end position="586"/>
    </location>
</feature>
<sequence length="689" mass="78818">MALQPLNAYSSLRSLPLYSSSYTHPNPISLSPFSFVTRPQPHRTLLISCSSPAFSPIFLSHLESHQSEIEPRKPNQIDPKIEREPDPDPLINFLNDRVSGCNLFQDQLEELNDTRETRFEGNRQDPESGSSKSSKIEKILEIARNLPNSVTLGEQLGGFVGTVSEADCVSLLKKLSQEGLFKECLYLFKWMRIQDPVLVTPILFSVLFPVLGLACMSEEIMVLVRNFTQEKKFRHVCVYNSAISGLAKCGRYDYAWQVYEMLESNNIQPDHITCSILITILQKTRGKTAKDAWDLFQSMTRRGAKWSLESVSTLIRSFCQEGLMKEALIIQSEMEKRGISSNTFIYNTLMDTYVKSNEVAKAEGLFQEMKERGIKPSIVSYNILMDAYSKRMQPEVVESLISELLNFGLVPDVNSYTSLISSYGRKKDSEMANDAFLRMKKEGIHPNTHAYTALVHAYSISGGHEKALITYQNMVGEGVKPSIETFSALLNAFRRAEDAHKVMEIWKYMMENKVEGTRVTYNIILDCLGKNGLYVQARDVIFEFSKLGMDPTTMTYNMLINAYARGGQHYKIPMLLKEMTTLQLKPDSITYLTIVYAYIRVHDFTKAFYYHKEMVRKGLVPPDMKSYAKLRVSLQNMKKTKNMRDRSAILGIVNSKFGIKRRGKKDEFWKNKKRRTRIAKLTGDSRRYV</sequence>
<evidence type="ECO:0000256" key="4">
    <source>
        <dbReference type="PROSITE-ProRule" id="PRU00708"/>
    </source>
</evidence>
<feature type="repeat" description="PPR" evidence="4">
    <location>
        <begin position="342"/>
        <end position="376"/>
    </location>
</feature>
<evidence type="ECO:0000256" key="1">
    <source>
        <dbReference type="ARBA" id="ARBA00007626"/>
    </source>
</evidence>
<feature type="repeat" description="PPR" evidence="4">
    <location>
        <begin position="235"/>
        <end position="269"/>
    </location>
</feature>
<name>A0A833RKC4_9POAL</name>
<feature type="repeat" description="PPR" evidence="4">
    <location>
        <begin position="482"/>
        <end position="516"/>
    </location>
</feature>
<dbReference type="Pfam" id="PF13041">
    <property type="entry name" value="PPR_2"/>
    <property type="match status" value="4"/>
</dbReference>
<keyword evidence="7" id="KW-1185">Reference proteome</keyword>
<dbReference type="NCBIfam" id="TIGR00756">
    <property type="entry name" value="PPR"/>
    <property type="match status" value="9"/>
</dbReference>
<evidence type="ECO:0000256" key="5">
    <source>
        <dbReference type="SAM" id="MobiDB-lite"/>
    </source>
</evidence>
<dbReference type="InterPro" id="IPR011990">
    <property type="entry name" value="TPR-like_helical_dom_sf"/>
</dbReference>
<gene>
    <name evidence="6" type="ORF">FCM35_KLT18018</name>
</gene>
<feature type="repeat" description="PPR" evidence="4">
    <location>
        <begin position="517"/>
        <end position="551"/>
    </location>
</feature>
<dbReference type="PROSITE" id="PS51375">
    <property type="entry name" value="PPR"/>
    <property type="match status" value="10"/>
</dbReference>
<dbReference type="EMBL" id="SWLB01000006">
    <property type="protein sequence ID" value="KAF3337431.1"/>
    <property type="molecule type" value="Genomic_DNA"/>
</dbReference>
<feature type="repeat" description="PPR" evidence="4">
    <location>
        <begin position="447"/>
        <end position="481"/>
    </location>
</feature>
<accession>A0A833RKC4</accession>
<feature type="repeat" description="PPR" evidence="4">
    <location>
        <begin position="412"/>
        <end position="446"/>
    </location>
</feature>
<proteinExistence type="inferred from homology"/>